<dbReference type="InterPro" id="IPR057420">
    <property type="entry name" value="Beta-prop_CGLA"/>
</dbReference>
<evidence type="ECO:0000313" key="5">
    <source>
        <dbReference type="EMBL" id="VGO20485.1"/>
    </source>
</evidence>
<dbReference type="InterPro" id="IPR057421">
    <property type="entry name" value="CGLA_M"/>
</dbReference>
<dbReference type="Gene3D" id="2.130.10.10">
    <property type="entry name" value="YVTN repeat-like/Quinoprotein amine dehydrogenase"/>
    <property type="match status" value="1"/>
</dbReference>
<dbReference type="InterPro" id="IPR011047">
    <property type="entry name" value="Quinoprotein_ADH-like_sf"/>
</dbReference>
<dbReference type="InterPro" id="IPR011041">
    <property type="entry name" value="Quinoprot_gluc/sorb_DH_b-prop"/>
</dbReference>
<dbReference type="SUPFAM" id="SSF50952">
    <property type="entry name" value="Soluble quinoprotein glucose dehydrogenase"/>
    <property type="match status" value="1"/>
</dbReference>
<keyword evidence="6" id="KW-1185">Reference proteome</keyword>
<feature type="chain" id="PRO_5025651861" evidence="1">
    <location>
        <begin position="21"/>
        <end position="955"/>
    </location>
</feature>
<dbReference type="Pfam" id="PF25291">
    <property type="entry name" value="CGLA_C"/>
    <property type="match status" value="1"/>
</dbReference>
<feature type="signal peptide" evidence="1">
    <location>
        <begin position="1"/>
        <end position="20"/>
    </location>
</feature>
<sequence>MTNRCLALLTIALIESVVFGGPAISSIETGHTITKVRSAKTGKTPFIVASSYEGTVLGITYSGEIGWTNKLSGFVNHDVWCADIDGDGSDEILTANADGSVYCLNAKGELQWQFKVNDVPMYSVCVIQNGKKPYIACGGFDLNMYYLDAAGELLKTVPSSTYSQQRIWHKGSEAPGNVHNVNFVRPLPLPDGREILAMAGFNNHMQDAGVLYEFDRLATLPKSKKGMDIKGLKTLGDMHVCDADGDGVSEVLFGTSQHINTTAFGIYDVANDTYSSVNLSPLRKKIGRSHYLVIQPRVIPDEDSFRYFILMGPSIVLLPPDLNVKKAEVIGTKYCYNDLWQVSDTKFLIASSQSGGSCIHLLDTAHPDWKAAYEKLEPTGNLVHIHARRAELDQQVARFKRPAHEKKGRARPPVYFMTENMSTPELETLAKRLETQNPAIQFLASKSTSKVQYPPSWNRDTIVTNEKYRNTKDGRHDYEDPNMDQAGILNLLGPTIDGDPQGAAYWGGHGNDPLFFSLETRYALVDRAFKDGGKKTVQIFPEMEHCDADFEWVVDNLFVPFAAYCETRNANIYLRCKNISWTGNVYQKSFKPGADKPMWNVLLSGEYADVFVPSMEETTDKTMEISLAGRMGLWASGAVNSWGTRAVRDNPSYDRSRQYSNQMLPNHFLLNLVFHVANGGQYLNNFPVDQEYMSILWELIASGALYVPHRDEILSINPVHLSMDNPHPRYMKEAHEAKWNTFYNEIDETGNPMVFSRMNATWMGAQTTPWDYSNYAAAVKERRLNFIAPFPNGMVLITPPQEGPLADQTVPRGKLTDHLHPLYRNIMQEFITDGHSYIAADGNSTHAANTYYTTVRDAIAEKAKLLPLTVAGDVGWVVAQSAPKRLRLTLVDSGYINPKARTATTKFNTVKPIRITDVLTGQTIPMQNENTAEIKVQLGSFRFIDIELKEPFTGK</sequence>
<dbReference type="InterPro" id="IPR057422">
    <property type="entry name" value="CGLA_C"/>
</dbReference>
<dbReference type="AlphaFoldDB" id="A0A6C2UJT6"/>
<feature type="domain" description="Lambda-carrageenase middle" evidence="2">
    <location>
        <begin position="456"/>
        <end position="842"/>
    </location>
</feature>
<name>A0A6C2UJT6_9BACT</name>
<protein>
    <submittedName>
        <fullName evidence="5">Lambda-carrageenase</fullName>
    </submittedName>
</protein>
<feature type="domain" description="Lambda-carrageenase beta-propeller" evidence="4">
    <location>
        <begin position="46"/>
        <end position="362"/>
    </location>
</feature>
<evidence type="ECO:0000259" key="2">
    <source>
        <dbReference type="Pfam" id="PF25290"/>
    </source>
</evidence>
<evidence type="ECO:0000259" key="3">
    <source>
        <dbReference type="Pfam" id="PF25291"/>
    </source>
</evidence>
<organism evidence="5 6">
    <name type="scientific">Pontiella sulfatireligans</name>
    <dbReference type="NCBI Taxonomy" id="2750658"/>
    <lineage>
        <taxon>Bacteria</taxon>
        <taxon>Pseudomonadati</taxon>
        <taxon>Kiritimatiellota</taxon>
        <taxon>Kiritimatiellia</taxon>
        <taxon>Kiritimatiellales</taxon>
        <taxon>Pontiellaceae</taxon>
        <taxon>Pontiella</taxon>
    </lineage>
</organism>
<gene>
    <name evidence="5" type="primary">cglA_9</name>
    <name evidence="5" type="ORF">SCARR_02548</name>
</gene>
<proteinExistence type="predicted"/>
<dbReference type="EMBL" id="CAAHFH010000001">
    <property type="protein sequence ID" value="VGO20485.1"/>
    <property type="molecule type" value="Genomic_DNA"/>
</dbReference>
<dbReference type="InterPro" id="IPR015943">
    <property type="entry name" value="WD40/YVTN_repeat-like_dom_sf"/>
</dbReference>
<reference evidence="5 6" key="1">
    <citation type="submission" date="2019-04" db="EMBL/GenBank/DDBJ databases">
        <authorList>
            <person name="Van Vliet M D."/>
        </authorList>
    </citation>
    <scope>NUCLEOTIDE SEQUENCE [LARGE SCALE GENOMIC DNA]</scope>
    <source>
        <strain evidence="5 6">F21</strain>
    </source>
</reference>
<dbReference type="Pfam" id="PF25290">
    <property type="entry name" value="CGLA_M"/>
    <property type="match status" value="1"/>
</dbReference>
<keyword evidence="1" id="KW-0732">Signal</keyword>
<dbReference type="Pfam" id="PF25292">
    <property type="entry name" value="Beta-prop_CGLA"/>
    <property type="match status" value="1"/>
</dbReference>
<dbReference type="RefSeq" id="WP_136061894.1">
    <property type="nucleotide sequence ID" value="NZ_CAAHFH010000001.1"/>
</dbReference>
<evidence type="ECO:0000256" key="1">
    <source>
        <dbReference type="SAM" id="SignalP"/>
    </source>
</evidence>
<dbReference type="Proteomes" id="UP000346198">
    <property type="component" value="Unassembled WGS sequence"/>
</dbReference>
<evidence type="ECO:0000259" key="4">
    <source>
        <dbReference type="Pfam" id="PF25292"/>
    </source>
</evidence>
<evidence type="ECO:0000313" key="6">
    <source>
        <dbReference type="Proteomes" id="UP000346198"/>
    </source>
</evidence>
<feature type="domain" description="Lambda-carrageenase C-terminal" evidence="3">
    <location>
        <begin position="869"/>
        <end position="947"/>
    </location>
</feature>
<dbReference type="SUPFAM" id="SSF50998">
    <property type="entry name" value="Quinoprotein alcohol dehydrogenase-like"/>
    <property type="match status" value="1"/>
</dbReference>
<accession>A0A6C2UJT6</accession>